<dbReference type="GO" id="GO:0015031">
    <property type="term" value="P:protein transport"/>
    <property type="evidence" value="ECO:0007669"/>
    <property type="project" value="UniProtKB-KW"/>
</dbReference>
<keyword evidence="7" id="KW-0653">Protein transport</keyword>
<dbReference type="GO" id="GO:0031201">
    <property type="term" value="C:SNARE complex"/>
    <property type="evidence" value="ECO:0007669"/>
    <property type="project" value="TreeGrafter"/>
</dbReference>
<evidence type="ECO:0008006" key="14">
    <source>
        <dbReference type="Google" id="ProtNLM"/>
    </source>
</evidence>
<evidence type="ECO:0000256" key="5">
    <source>
        <dbReference type="ARBA" id="ARBA00022824"/>
    </source>
</evidence>
<sequence>MRDAVNARRLARACAAIVGTAQPTRRDAKRLKSYLEVLRAHVDTLQRAQSAANEEGHDESEAVTLSGMEIDELAELTQKLALFESFVQDHVHVLRRGEALPEAPPLERQASQERERLSRARTASQEDTRFGDKDPQDNIINSNSSSSSSSSYNSVKPQDATDLHEKSFHPPPPPTPPPQAAGLDPGPSAPRDHEQELEELLGRAPPSSFADFMAGNGAGSHAVEDQLRQMEVEQETLKDDVSEMVGSIRQRLLGINEDLQTDKQKLDMVEERADRSLDMLGTMSKRLNITMASSSYNCKMCALGVIIVLALWVFAYLVMRIFPKVK</sequence>
<dbReference type="Proteomes" id="UP000241890">
    <property type="component" value="Unassembled WGS sequence"/>
</dbReference>
<dbReference type="Pfam" id="PF09753">
    <property type="entry name" value="Use1"/>
    <property type="match status" value="1"/>
</dbReference>
<dbReference type="GO" id="GO:0006890">
    <property type="term" value="P:retrograde vesicle-mediated transport, Golgi to endoplasmic reticulum"/>
    <property type="evidence" value="ECO:0007669"/>
    <property type="project" value="TreeGrafter"/>
</dbReference>
<comment type="subcellular location">
    <subcellularLocation>
        <location evidence="1">Endoplasmic reticulum membrane</location>
        <topology evidence="1">Single-pass type IV membrane protein</topology>
    </subcellularLocation>
</comment>
<keyword evidence="5" id="KW-0256">Endoplasmic reticulum</keyword>
<keyword evidence="8 11" id="KW-1133">Transmembrane helix</keyword>
<evidence type="ECO:0000256" key="11">
    <source>
        <dbReference type="SAM" id="Phobius"/>
    </source>
</evidence>
<evidence type="ECO:0000256" key="1">
    <source>
        <dbReference type="ARBA" id="ARBA00004163"/>
    </source>
</evidence>
<dbReference type="GO" id="GO:0005484">
    <property type="term" value="F:SNAP receptor activity"/>
    <property type="evidence" value="ECO:0007669"/>
    <property type="project" value="TreeGrafter"/>
</dbReference>
<dbReference type="AlphaFoldDB" id="A0A2R5GM88"/>
<organism evidence="12 13">
    <name type="scientific">Hondaea fermentalgiana</name>
    <dbReference type="NCBI Taxonomy" id="2315210"/>
    <lineage>
        <taxon>Eukaryota</taxon>
        <taxon>Sar</taxon>
        <taxon>Stramenopiles</taxon>
        <taxon>Bigyra</taxon>
        <taxon>Labyrinthulomycetes</taxon>
        <taxon>Thraustochytrida</taxon>
        <taxon>Thraustochytriidae</taxon>
        <taxon>Hondaea</taxon>
    </lineage>
</organism>
<evidence type="ECO:0000256" key="3">
    <source>
        <dbReference type="ARBA" id="ARBA00022448"/>
    </source>
</evidence>
<evidence type="ECO:0000256" key="10">
    <source>
        <dbReference type="SAM" id="MobiDB-lite"/>
    </source>
</evidence>
<dbReference type="InParanoid" id="A0A2R5GM88"/>
<evidence type="ECO:0000256" key="4">
    <source>
        <dbReference type="ARBA" id="ARBA00022692"/>
    </source>
</evidence>
<reference evidence="12 13" key="1">
    <citation type="submission" date="2017-12" db="EMBL/GenBank/DDBJ databases">
        <title>Sequencing, de novo assembly and annotation of complete genome of a new Thraustochytrid species, strain FCC1311.</title>
        <authorList>
            <person name="Sedici K."/>
            <person name="Godart F."/>
            <person name="Aiese Cigliano R."/>
            <person name="Sanseverino W."/>
            <person name="Barakat M."/>
            <person name="Ortet P."/>
            <person name="Marechal E."/>
            <person name="Cagnac O."/>
            <person name="Amato A."/>
        </authorList>
    </citation>
    <scope>NUCLEOTIDE SEQUENCE [LARGE SCALE GENOMIC DNA]</scope>
</reference>
<evidence type="ECO:0000256" key="9">
    <source>
        <dbReference type="ARBA" id="ARBA00023136"/>
    </source>
</evidence>
<dbReference type="InterPro" id="IPR019150">
    <property type="entry name" value="Vesicle_transport_protein_Use1"/>
</dbReference>
<keyword evidence="9 11" id="KW-0472">Membrane</keyword>
<proteinExistence type="inferred from homology"/>
<evidence type="ECO:0000256" key="6">
    <source>
        <dbReference type="ARBA" id="ARBA00022892"/>
    </source>
</evidence>
<dbReference type="PANTHER" id="PTHR13050:SF7">
    <property type="entry name" value="VESICLE TRANSPORT PROTEIN USE1"/>
    <property type="match status" value="1"/>
</dbReference>
<evidence type="ECO:0000313" key="12">
    <source>
        <dbReference type="EMBL" id="GBG32012.1"/>
    </source>
</evidence>
<feature type="region of interest" description="Disordered" evidence="10">
    <location>
        <begin position="102"/>
        <end position="196"/>
    </location>
</feature>
<protein>
    <recommendedName>
        <fullName evidence="14">t-SNARE coiled-coil homology domain-containing protein</fullName>
    </recommendedName>
</protein>
<feature type="compositionally biased region" description="Basic and acidic residues" evidence="10">
    <location>
        <begin position="159"/>
        <end position="168"/>
    </location>
</feature>
<keyword evidence="13" id="KW-1185">Reference proteome</keyword>
<keyword evidence="6" id="KW-0931">ER-Golgi transport</keyword>
<feature type="transmembrane region" description="Helical" evidence="11">
    <location>
        <begin position="302"/>
        <end position="322"/>
    </location>
</feature>
<keyword evidence="3" id="KW-0813">Transport</keyword>
<evidence type="ECO:0000256" key="2">
    <source>
        <dbReference type="ARBA" id="ARBA00007891"/>
    </source>
</evidence>
<dbReference type="GO" id="GO:0005789">
    <property type="term" value="C:endoplasmic reticulum membrane"/>
    <property type="evidence" value="ECO:0007669"/>
    <property type="project" value="UniProtKB-SubCell"/>
</dbReference>
<keyword evidence="4 11" id="KW-0812">Transmembrane</keyword>
<gene>
    <name evidence="12" type="ORF">FCC1311_082372</name>
</gene>
<feature type="compositionally biased region" description="Pro residues" evidence="10">
    <location>
        <begin position="169"/>
        <end position="179"/>
    </location>
</feature>
<evidence type="ECO:0000256" key="7">
    <source>
        <dbReference type="ARBA" id="ARBA00022927"/>
    </source>
</evidence>
<feature type="compositionally biased region" description="Low complexity" evidence="10">
    <location>
        <begin position="141"/>
        <end position="154"/>
    </location>
</feature>
<evidence type="ECO:0000256" key="8">
    <source>
        <dbReference type="ARBA" id="ARBA00022989"/>
    </source>
</evidence>
<name>A0A2R5GM88_9STRA</name>
<evidence type="ECO:0000313" key="13">
    <source>
        <dbReference type="Proteomes" id="UP000241890"/>
    </source>
</evidence>
<dbReference type="SUPFAM" id="SSF58038">
    <property type="entry name" value="SNARE fusion complex"/>
    <property type="match status" value="1"/>
</dbReference>
<comment type="similarity">
    <text evidence="2">Belongs to the USE1 family.</text>
</comment>
<comment type="caution">
    <text evidence="12">The sequence shown here is derived from an EMBL/GenBank/DDBJ whole genome shotgun (WGS) entry which is preliminary data.</text>
</comment>
<dbReference type="PANTHER" id="PTHR13050">
    <property type="entry name" value="USE1-LIKE PROTEIN"/>
    <property type="match status" value="1"/>
</dbReference>
<feature type="compositionally biased region" description="Basic and acidic residues" evidence="10">
    <location>
        <begin position="110"/>
        <end position="136"/>
    </location>
</feature>
<dbReference type="EMBL" id="BEYU01000111">
    <property type="protein sequence ID" value="GBG32012.1"/>
    <property type="molecule type" value="Genomic_DNA"/>
</dbReference>
<accession>A0A2R5GM88</accession>